<dbReference type="Pfam" id="PF17785">
    <property type="entry name" value="PUA_3"/>
    <property type="match status" value="1"/>
</dbReference>
<evidence type="ECO:0000259" key="8">
    <source>
        <dbReference type="Pfam" id="PF17785"/>
    </source>
</evidence>
<dbReference type="GO" id="GO:0005737">
    <property type="term" value="C:cytoplasm"/>
    <property type="evidence" value="ECO:0007669"/>
    <property type="project" value="UniProtKB-SubCell"/>
</dbReference>
<dbReference type="GO" id="GO:0008168">
    <property type="term" value="F:methyltransferase activity"/>
    <property type="evidence" value="ECO:0007669"/>
    <property type="project" value="UniProtKB-KW"/>
</dbReference>
<dbReference type="GO" id="GO:0003723">
    <property type="term" value="F:RNA binding"/>
    <property type="evidence" value="ECO:0007669"/>
    <property type="project" value="InterPro"/>
</dbReference>
<proteinExistence type="inferred from homology"/>
<comment type="similarity">
    <text evidence="6">Belongs to the methyltransferase superfamily. RlmI family.</text>
</comment>
<dbReference type="InterPro" id="IPR036974">
    <property type="entry name" value="PUA_sf"/>
</dbReference>
<dbReference type="CDD" id="cd02440">
    <property type="entry name" value="AdoMet_MTases"/>
    <property type="match status" value="1"/>
</dbReference>
<evidence type="ECO:0000256" key="1">
    <source>
        <dbReference type="ARBA" id="ARBA00004496"/>
    </source>
</evidence>
<dbReference type="InterPro" id="IPR019614">
    <property type="entry name" value="SAM-dep_methyl-trfase"/>
</dbReference>
<dbReference type="Pfam" id="PF10672">
    <property type="entry name" value="Methyltrans_SAM"/>
    <property type="match status" value="1"/>
</dbReference>
<keyword evidence="10" id="KW-1185">Reference proteome</keyword>
<dbReference type="eggNOG" id="COG1092">
    <property type="taxonomic scope" value="Bacteria"/>
</dbReference>
<evidence type="ECO:0000256" key="2">
    <source>
        <dbReference type="ARBA" id="ARBA00022490"/>
    </source>
</evidence>
<keyword evidence="5" id="KW-0949">S-adenosyl-L-methionine</keyword>
<evidence type="ECO:0000313" key="10">
    <source>
        <dbReference type="Proteomes" id="UP000002432"/>
    </source>
</evidence>
<name>Q1IH83_KORVE</name>
<comment type="subcellular location">
    <subcellularLocation>
        <location evidence="1">Cytoplasm</location>
    </subcellularLocation>
</comment>
<dbReference type="EMBL" id="CP000360">
    <property type="protein sequence ID" value="ABF43767.1"/>
    <property type="molecule type" value="Genomic_DNA"/>
</dbReference>
<gene>
    <name evidence="9" type="ordered locus">Acid345_4768</name>
</gene>
<evidence type="ECO:0000259" key="7">
    <source>
        <dbReference type="Pfam" id="PF10672"/>
    </source>
</evidence>
<accession>Q1IH83</accession>
<organism evidence="9 10">
    <name type="scientific">Koribacter versatilis (strain Ellin345)</name>
    <dbReference type="NCBI Taxonomy" id="204669"/>
    <lineage>
        <taxon>Bacteria</taxon>
        <taxon>Pseudomonadati</taxon>
        <taxon>Acidobacteriota</taxon>
        <taxon>Terriglobia</taxon>
        <taxon>Terriglobales</taxon>
        <taxon>Candidatus Korobacteraceae</taxon>
        <taxon>Candidatus Korobacter</taxon>
    </lineage>
</organism>
<feature type="domain" description="RlmI-like PUA" evidence="8">
    <location>
        <begin position="13"/>
        <end position="74"/>
    </location>
</feature>
<dbReference type="GO" id="GO:0032259">
    <property type="term" value="P:methylation"/>
    <property type="evidence" value="ECO:0007669"/>
    <property type="project" value="UniProtKB-KW"/>
</dbReference>
<dbReference type="HOGENOM" id="CLU_014042_0_0_0"/>
<dbReference type="InterPro" id="IPR015947">
    <property type="entry name" value="PUA-like_sf"/>
</dbReference>
<evidence type="ECO:0000256" key="6">
    <source>
        <dbReference type="ARBA" id="ARBA00038091"/>
    </source>
</evidence>
<dbReference type="Proteomes" id="UP000002432">
    <property type="component" value="Chromosome"/>
</dbReference>
<dbReference type="AlphaFoldDB" id="Q1IH83"/>
<dbReference type="SUPFAM" id="SSF53335">
    <property type="entry name" value="S-adenosyl-L-methionine-dependent methyltransferases"/>
    <property type="match status" value="1"/>
</dbReference>
<sequence length="405" mass="45215">MKPSKTATANPPIHLTPRGAARIRAGHVWVYRSDLKDQKPKAEPGSLVAVLDEKGRILGDALYSSSSQIAIRMFAVGREETYAVELPEIVSNRVAAAISYRDEVLQQTEACRLVFSEADFLPGLIVDRYNDILTMQVLTQAMDREDLRRAVMDSLREHFPNSTIFERVDERIRELEKLPAKESGVVGKPQKGNAKTATIFNMNGLRFHYDVSGQKTGAFLDQRENYAAAAQYARGDALDVFTYQGGFALHLYQNCRRVTGVDMSRPALEVAEENATLNEYNLEWIEANAFDYLKDQSVGGRAYDTIVLDPPAFAKTAKNFDTAIRGYKELNLRALKMLRAGGTLISCSCSFHVSEADFMEMLGTAAADAHRRVRILEKRNAAKDHPILMGVPETNYLKCIIARVD</sequence>
<evidence type="ECO:0000256" key="5">
    <source>
        <dbReference type="ARBA" id="ARBA00022691"/>
    </source>
</evidence>
<protein>
    <submittedName>
        <fullName evidence="9">SAM-dependent methyltransferase</fullName>
        <ecNumber evidence="9">2.1.1.-</ecNumber>
    </submittedName>
</protein>
<dbReference type="EC" id="2.1.1.-" evidence="9"/>
<evidence type="ECO:0000256" key="3">
    <source>
        <dbReference type="ARBA" id="ARBA00022603"/>
    </source>
</evidence>
<dbReference type="InterPro" id="IPR029063">
    <property type="entry name" value="SAM-dependent_MTases_sf"/>
</dbReference>
<evidence type="ECO:0000313" key="9">
    <source>
        <dbReference type="EMBL" id="ABF43767.1"/>
    </source>
</evidence>
<dbReference type="KEGG" id="aba:Acid345_4768"/>
<dbReference type="PANTHER" id="PTHR42873:SF1">
    <property type="entry name" value="S-ADENOSYLMETHIONINE-DEPENDENT METHYLTRANSFERASE DOMAIN-CONTAINING PROTEIN"/>
    <property type="match status" value="1"/>
</dbReference>
<dbReference type="CDD" id="cd11572">
    <property type="entry name" value="RlmI_M_like"/>
    <property type="match status" value="1"/>
</dbReference>
<keyword evidence="3 9" id="KW-0489">Methyltransferase</keyword>
<dbReference type="Gene3D" id="3.40.50.150">
    <property type="entry name" value="Vaccinia Virus protein VP39"/>
    <property type="match status" value="1"/>
</dbReference>
<evidence type="ECO:0000256" key="4">
    <source>
        <dbReference type="ARBA" id="ARBA00022679"/>
    </source>
</evidence>
<dbReference type="STRING" id="204669.Acid345_4768"/>
<dbReference type="Gene3D" id="3.30.750.80">
    <property type="entry name" value="RNA methyltransferase domain (HRMD) like"/>
    <property type="match status" value="1"/>
</dbReference>
<keyword evidence="4 9" id="KW-0808">Transferase</keyword>
<reference evidence="9 10" key="1">
    <citation type="journal article" date="2009" name="Appl. Environ. Microbiol.">
        <title>Three genomes from the phylum Acidobacteria provide insight into the lifestyles of these microorganisms in soils.</title>
        <authorList>
            <person name="Ward N.L."/>
            <person name="Challacombe J.F."/>
            <person name="Janssen P.H."/>
            <person name="Henrissat B."/>
            <person name="Coutinho P.M."/>
            <person name="Wu M."/>
            <person name="Xie G."/>
            <person name="Haft D.H."/>
            <person name="Sait M."/>
            <person name="Badger J."/>
            <person name="Barabote R.D."/>
            <person name="Bradley B."/>
            <person name="Brettin T.S."/>
            <person name="Brinkac L.M."/>
            <person name="Bruce D."/>
            <person name="Creasy T."/>
            <person name="Daugherty S.C."/>
            <person name="Davidsen T.M."/>
            <person name="DeBoy R.T."/>
            <person name="Detter J.C."/>
            <person name="Dodson R.J."/>
            <person name="Durkin A.S."/>
            <person name="Ganapathy A."/>
            <person name="Gwinn-Giglio M."/>
            <person name="Han C.S."/>
            <person name="Khouri H."/>
            <person name="Kiss H."/>
            <person name="Kothari S.P."/>
            <person name="Madupu R."/>
            <person name="Nelson K.E."/>
            <person name="Nelson W.C."/>
            <person name="Paulsen I."/>
            <person name="Penn K."/>
            <person name="Ren Q."/>
            <person name="Rosovitz M.J."/>
            <person name="Selengut J.D."/>
            <person name="Shrivastava S."/>
            <person name="Sullivan S.A."/>
            <person name="Tapia R."/>
            <person name="Thompson L.S."/>
            <person name="Watkins K.L."/>
            <person name="Yang Q."/>
            <person name="Yu C."/>
            <person name="Zafar N."/>
            <person name="Zhou L."/>
            <person name="Kuske C.R."/>
        </authorList>
    </citation>
    <scope>NUCLEOTIDE SEQUENCE [LARGE SCALE GENOMIC DNA]</scope>
    <source>
        <strain evidence="9 10">Ellin345</strain>
    </source>
</reference>
<dbReference type="EnsemblBacteria" id="ABF43767">
    <property type="protein sequence ID" value="ABF43767"/>
    <property type="gene ID" value="Acid345_4768"/>
</dbReference>
<keyword evidence="2" id="KW-0963">Cytoplasm</keyword>
<dbReference type="InterPro" id="IPR041532">
    <property type="entry name" value="RlmI-like_PUA"/>
</dbReference>
<dbReference type="RefSeq" id="WP_011525563.1">
    <property type="nucleotide sequence ID" value="NC_008009.1"/>
</dbReference>
<dbReference type="CDD" id="cd21153">
    <property type="entry name" value="PUA_RlmI"/>
    <property type="match status" value="1"/>
</dbReference>
<dbReference type="PANTHER" id="PTHR42873">
    <property type="entry name" value="RIBOSOMAL RNA LARGE SUBUNIT METHYLTRANSFERASE"/>
    <property type="match status" value="1"/>
</dbReference>
<dbReference type="SUPFAM" id="SSF88697">
    <property type="entry name" value="PUA domain-like"/>
    <property type="match status" value="1"/>
</dbReference>
<dbReference type="Gene3D" id="2.30.130.10">
    <property type="entry name" value="PUA domain"/>
    <property type="match status" value="1"/>
</dbReference>
<feature type="domain" description="S-adenosylmethionine-dependent methyltransferase" evidence="7">
    <location>
        <begin position="202"/>
        <end position="362"/>
    </location>
</feature>